<dbReference type="PROSITE" id="PS00108">
    <property type="entry name" value="PROTEIN_KINASE_ST"/>
    <property type="match status" value="1"/>
</dbReference>
<dbReference type="AlphaFoldDB" id="E3M7X8"/>
<dbReference type="InParanoid" id="E3M7X8"/>
<evidence type="ECO:0000313" key="8">
    <source>
        <dbReference type="EMBL" id="EFO93698.1"/>
    </source>
</evidence>
<dbReference type="EMBL" id="DS268427">
    <property type="protein sequence ID" value="EFO93698.1"/>
    <property type="molecule type" value="Genomic_DNA"/>
</dbReference>
<dbReference type="SUPFAM" id="SSF56112">
    <property type="entry name" value="Protein kinase-like (PK-like)"/>
    <property type="match status" value="1"/>
</dbReference>
<keyword evidence="1" id="KW-0808">Transferase</keyword>
<feature type="binding site" evidence="6">
    <location>
        <position position="52"/>
    </location>
    <ligand>
        <name>ATP</name>
        <dbReference type="ChEBI" id="CHEBI:30616"/>
    </ligand>
</feature>
<comment type="similarity">
    <text evidence="5">Belongs to the protein kinase superfamily. Ser/Thr protein kinase family. GCN2 subfamily.</text>
</comment>
<evidence type="ECO:0000256" key="6">
    <source>
        <dbReference type="PROSITE-ProRule" id="PRU10141"/>
    </source>
</evidence>
<dbReference type="PROSITE" id="PS00107">
    <property type="entry name" value="PROTEIN_KINASE_ATP"/>
    <property type="match status" value="1"/>
</dbReference>
<dbReference type="STRING" id="31234.E3M7X8"/>
<keyword evidence="2 6" id="KW-0547">Nucleotide-binding</keyword>
<evidence type="ECO:0000256" key="4">
    <source>
        <dbReference type="ARBA" id="ARBA00022840"/>
    </source>
</evidence>
<keyword evidence="9" id="KW-1185">Reference proteome</keyword>
<feature type="domain" description="Protein kinase" evidence="7">
    <location>
        <begin position="23"/>
        <end position="297"/>
    </location>
</feature>
<dbReference type="Gene3D" id="1.10.510.10">
    <property type="entry name" value="Transferase(Phosphotransferase) domain 1"/>
    <property type="match status" value="1"/>
</dbReference>
<dbReference type="Gene3D" id="3.30.200.20">
    <property type="entry name" value="Phosphorylase Kinase, domain 1"/>
    <property type="match status" value="1"/>
</dbReference>
<name>E3M7X8_CAERE</name>
<evidence type="ECO:0000256" key="3">
    <source>
        <dbReference type="ARBA" id="ARBA00022777"/>
    </source>
</evidence>
<dbReference type="SMART" id="SM00220">
    <property type="entry name" value="S_TKc"/>
    <property type="match status" value="1"/>
</dbReference>
<sequence length="993" mass="114953">MSNDSGSLHFEEPLCKECVSDKIEVVKQIGEGSFGSVYHVKFGKKKQDWAMKQVSTDYSEILKTSKEVIQVAHKNVIDFFLCTWTKHENETGGHFLIFMELCMEKTLYDWITENTTPESRNLEDMKYWIKQILSALHWFHAIGLIHRDLKPANIFFAHNSVYGARGTLKIGDLGMIKIREDHENLKPDENGLFPAFEVSKHTDLYGTEDYAAPELLNKQSYTYNVDIYSLGVIAAELIYPYQEYKEENSVRKALREGKTPQLFESFPKEVKDFLSKATKPNREDRAFAGKLLEHPFLSNVPTLERELNKNYCNDVPQCLSVDEKFVRVGFAEKAFEDFKATQISGKDKVELVEQVEKMQLILAGSVDEAVDYEKCSVENVNDYLSDLIYYGERTKHRKVVCFGLETNSFDAVKASYTSAHVKLIPSFEVWVKDGCREWMKSMLEKNSDFAVSNGNLKLKWIPRDEELANQKSAEFKKENEDQLRVQLSKIKKSSDSPDNITEKLIGAIVKEGIPEDRQCLIMRIDSIADFMFDQKIKVPEDYQETKNIQDYLRLLLGLCHLKKEAMNQDIMGVKFYFTNTIEEVSSAIAENSFSIPTFKLFLTEPVEHWESWSEVMWVTWVTWFRYKLTFERKKTEDKIYNDVQRKFSYPEGFRYDGKIVRVGFLTDAMAHLAHQEVPKNCILKTLQQLLTGSYDNLGEEIYHYDTLHHYVIDLWNYAVRFQSQKILCFSLENASFDKLKNSYTSSHVKLLPSFEMWNIDGCKEFMDSVFGGTEQLVFSNGNQLLSWIKREEDSGSSPQESRQEIESRLTTLLDTISRMPPETIMSEKAEILLEGFENVPILAELEFMVFQINILSCFLFGEEMPPNSINNTDEITSIKAYLRFLLGACKFITSWGEEDFEINLLNDIDGFSGIYITNCPFVLPTFEVYRMEPIEHWESWSEIAWSAWWDENLEKSEDEAADEADKHNTDSTTPLTCQDILDSLPINMVAYLP</sequence>
<keyword evidence="3" id="KW-0418">Kinase</keyword>
<dbReference type="InterPro" id="IPR008271">
    <property type="entry name" value="Ser/Thr_kinase_AS"/>
</dbReference>
<dbReference type="OMA" id="HWESWSE"/>
<evidence type="ECO:0000256" key="5">
    <source>
        <dbReference type="ARBA" id="ARBA00037982"/>
    </source>
</evidence>
<dbReference type="GO" id="GO:0005737">
    <property type="term" value="C:cytoplasm"/>
    <property type="evidence" value="ECO:0007669"/>
    <property type="project" value="TreeGrafter"/>
</dbReference>
<dbReference type="PROSITE" id="PS50011">
    <property type="entry name" value="PROTEIN_KINASE_DOM"/>
    <property type="match status" value="1"/>
</dbReference>
<dbReference type="GO" id="GO:0005524">
    <property type="term" value="F:ATP binding"/>
    <property type="evidence" value="ECO:0007669"/>
    <property type="project" value="UniProtKB-UniRule"/>
</dbReference>
<dbReference type="InterPro" id="IPR011009">
    <property type="entry name" value="Kinase-like_dom_sf"/>
</dbReference>
<dbReference type="HOGENOM" id="CLU_301153_0_0_1"/>
<proteinExistence type="inferred from homology"/>
<evidence type="ECO:0000259" key="7">
    <source>
        <dbReference type="PROSITE" id="PS50011"/>
    </source>
</evidence>
<dbReference type="PANTHER" id="PTHR11042:SF91">
    <property type="entry name" value="EUKARYOTIC TRANSLATION INITIATION FACTOR 2-ALPHA KINASE"/>
    <property type="match status" value="1"/>
</dbReference>
<evidence type="ECO:0000256" key="1">
    <source>
        <dbReference type="ARBA" id="ARBA00022679"/>
    </source>
</evidence>
<protein>
    <recommendedName>
        <fullName evidence="7">Protein kinase domain-containing protein</fullName>
    </recommendedName>
</protein>
<dbReference type="OrthoDB" id="341578at2759"/>
<dbReference type="Proteomes" id="UP000008281">
    <property type="component" value="Unassembled WGS sequence"/>
</dbReference>
<dbReference type="InterPro" id="IPR017441">
    <property type="entry name" value="Protein_kinase_ATP_BS"/>
</dbReference>
<reference evidence="8" key="1">
    <citation type="submission" date="2007-07" db="EMBL/GenBank/DDBJ databases">
        <title>PCAP assembly of the Caenorhabditis remanei genome.</title>
        <authorList>
            <consortium name="The Caenorhabditis remanei Sequencing Consortium"/>
            <person name="Wilson R.K."/>
        </authorList>
    </citation>
    <scope>NUCLEOTIDE SEQUENCE [LARGE SCALE GENOMIC DNA]</scope>
    <source>
        <strain evidence="8">PB4641</strain>
    </source>
</reference>
<evidence type="ECO:0000256" key="2">
    <source>
        <dbReference type="ARBA" id="ARBA00022741"/>
    </source>
</evidence>
<dbReference type="PANTHER" id="PTHR11042">
    <property type="entry name" value="EUKARYOTIC TRANSLATION INITIATION FACTOR 2-ALPHA KINASE EIF2-ALPHA KINASE -RELATED"/>
    <property type="match status" value="1"/>
</dbReference>
<gene>
    <name evidence="8" type="ORF">CRE_12612</name>
</gene>
<dbReference type="GO" id="GO:0005634">
    <property type="term" value="C:nucleus"/>
    <property type="evidence" value="ECO:0007669"/>
    <property type="project" value="TreeGrafter"/>
</dbReference>
<dbReference type="eggNOG" id="KOG1033">
    <property type="taxonomic scope" value="Eukaryota"/>
</dbReference>
<dbReference type="GO" id="GO:0004694">
    <property type="term" value="F:eukaryotic translation initiation factor 2alpha kinase activity"/>
    <property type="evidence" value="ECO:0007669"/>
    <property type="project" value="TreeGrafter"/>
</dbReference>
<dbReference type="InterPro" id="IPR050339">
    <property type="entry name" value="CC_SR_Kinase"/>
</dbReference>
<keyword evidence="4 6" id="KW-0067">ATP-binding</keyword>
<organism evidence="9">
    <name type="scientific">Caenorhabditis remanei</name>
    <name type="common">Caenorhabditis vulgaris</name>
    <dbReference type="NCBI Taxonomy" id="31234"/>
    <lineage>
        <taxon>Eukaryota</taxon>
        <taxon>Metazoa</taxon>
        <taxon>Ecdysozoa</taxon>
        <taxon>Nematoda</taxon>
        <taxon>Chromadorea</taxon>
        <taxon>Rhabditida</taxon>
        <taxon>Rhabditina</taxon>
        <taxon>Rhabditomorpha</taxon>
        <taxon>Rhabditoidea</taxon>
        <taxon>Rhabditidae</taxon>
        <taxon>Peloderinae</taxon>
        <taxon>Caenorhabditis</taxon>
    </lineage>
</organism>
<evidence type="ECO:0000313" key="9">
    <source>
        <dbReference type="Proteomes" id="UP000008281"/>
    </source>
</evidence>
<dbReference type="Pfam" id="PF00069">
    <property type="entry name" value="Pkinase"/>
    <property type="match status" value="1"/>
</dbReference>
<dbReference type="InterPro" id="IPR000719">
    <property type="entry name" value="Prot_kinase_dom"/>
</dbReference>
<accession>E3M7X8</accession>